<keyword evidence="11 14" id="KW-0131">Cell cycle</keyword>
<evidence type="ECO:0000256" key="3">
    <source>
        <dbReference type="ARBA" id="ARBA00012211"/>
    </source>
</evidence>
<dbReference type="InterPro" id="IPR013221">
    <property type="entry name" value="Mur_ligase_cen"/>
</dbReference>
<evidence type="ECO:0000256" key="11">
    <source>
        <dbReference type="ARBA" id="ARBA00023306"/>
    </source>
</evidence>
<keyword evidence="5 14" id="KW-0436">Ligase</keyword>
<evidence type="ECO:0000313" key="19">
    <source>
        <dbReference type="EMBL" id="OHA59112.1"/>
    </source>
</evidence>
<keyword evidence="15" id="KW-0472">Membrane</keyword>
<dbReference type="SUPFAM" id="SSF53244">
    <property type="entry name" value="MurD-like peptide ligases, peptide-binding domain"/>
    <property type="match status" value="1"/>
</dbReference>
<reference evidence="19 20" key="1">
    <citation type="journal article" date="2016" name="Nat. Commun.">
        <title>Thousands of microbial genomes shed light on interconnected biogeochemical processes in an aquifer system.</title>
        <authorList>
            <person name="Anantharaman K."/>
            <person name="Brown C.T."/>
            <person name="Hug L.A."/>
            <person name="Sharon I."/>
            <person name="Castelle C.J."/>
            <person name="Probst A.J."/>
            <person name="Thomas B.C."/>
            <person name="Singh A."/>
            <person name="Wilkins M.J."/>
            <person name="Karaoz U."/>
            <person name="Brodie E.L."/>
            <person name="Williams K.H."/>
            <person name="Hubbard S.S."/>
            <person name="Banfield J.F."/>
        </authorList>
    </citation>
    <scope>NUCLEOTIDE SEQUENCE [LARGE SCALE GENOMIC DNA]</scope>
</reference>
<feature type="domain" description="Mur ligase central" evidence="18">
    <location>
        <begin position="120"/>
        <end position="257"/>
    </location>
</feature>
<evidence type="ECO:0000256" key="8">
    <source>
        <dbReference type="ARBA" id="ARBA00022840"/>
    </source>
</evidence>
<feature type="binding site" evidence="14">
    <location>
        <begin position="122"/>
        <end position="128"/>
    </location>
    <ligand>
        <name>ATP</name>
        <dbReference type="ChEBI" id="CHEBI:30616"/>
    </ligand>
</feature>
<evidence type="ECO:0000256" key="13">
    <source>
        <dbReference type="ARBA" id="ARBA00047833"/>
    </source>
</evidence>
<dbReference type="GO" id="GO:0071555">
    <property type="term" value="P:cell wall organization"/>
    <property type="evidence" value="ECO:0007669"/>
    <property type="project" value="UniProtKB-KW"/>
</dbReference>
<dbReference type="InterPro" id="IPR050061">
    <property type="entry name" value="MurCDEF_pg_biosynth"/>
</dbReference>
<feature type="transmembrane region" description="Helical" evidence="15">
    <location>
        <begin position="9"/>
        <end position="27"/>
    </location>
</feature>
<dbReference type="STRING" id="1802436.A2370_02920"/>
<dbReference type="GO" id="GO:0051301">
    <property type="term" value="P:cell division"/>
    <property type="evidence" value="ECO:0007669"/>
    <property type="project" value="UniProtKB-KW"/>
</dbReference>
<evidence type="ECO:0000259" key="18">
    <source>
        <dbReference type="Pfam" id="PF08245"/>
    </source>
</evidence>
<comment type="subcellular location">
    <subcellularLocation>
        <location evidence="1 14">Cytoplasm</location>
    </subcellularLocation>
</comment>
<dbReference type="Gene3D" id="3.40.1190.10">
    <property type="entry name" value="Mur-like, catalytic domain"/>
    <property type="match status" value="1"/>
</dbReference>
<keyword evidence="15" id="KW-0812">Transmembrane</keyword>
<evidence type="ECO:0000256" key="4">
    <source>
        <dbReference type="ARBA" id="ARBA00022490"/>
    </source>
</evidence>
<comment type="caution">
    <text evidence="19">The sequence shown here is derived from an EMBL/GenBank/DDBJ whole genome shotgun (WGS) entry which is preliminary data.</text>
</comment>
<dbReference type="UniPathway" id="UPA00219"/>
<feature type="domain" description="Mur ligase C-terminal" evidence="17">
    <location>
        <begin position="311"/>
        <end position="448"/>
    </location>
</feature>
<dbReference type="GO" id="GO:0005524">
    <property type="term" value="F:ATP binding"/>
    <property type="evidence" value="ECO:0007669"/>
    <property type="project" value="UniProtKB-UniRule"/>
</dbReference>
<dbReference type="InterPro" id="IPR000713">
    <property type="entry name" value="Mur_ligase_N"/>
</dbReference>
<evidence type="ECO:0000256" key="9">
    <source>
        <dbReference type="ARBA" id="ARBA00022960"/>
    </source>
</evidence>
<dbReference type="Gene3D" id="3.40.50.720">
    <property type="entry name" value="NAD(P)-binding Rossmann-like Domain"/>
    <property type="match status" value="1"/>
</dbReference>
<evidence type="ECO:0000256" key="2">
    <source>
        <dbReference type="ARBA" id="ARBA00004752"/>
    </source>
</evidence>
<keyword evidence="4 14" id="KW-0963">Cytoplasm</keyword>
<evidence type="ECO:0000256" key="10">
    <source>
        <dbReference type="ARBA" id="ARBA00022984"/>
    </source>
</evidence>
<evidence type="ECO:0000313" key="20">
    <source>
        <dbReference type="Proteomes" id="UP000176222"/>
    </source>
</evidence>
<evidence type="ECO:0000256" key="6">
    <source>
        <dbReference type="ARBA" id="ARBA00022618"/>
    </source>
</evidence>
<dbReference type="PANTHER" id="PTHR43445:SF3">
    <property type="entry name" value="UDP-N-ACETYLMURAMATE--L-ALANINE LIGASE"/>
    <property type="match status" value="1"/>
</dbReference>
<comment type="catalytic activity">
    <reaction evidence="13 14">
        <text>UDP-N-acetyl-alpha-D-muramate + L-alanine + ATP = UDP-N-acetyl-alpha-D-muramoyl-L-alanine + ADP + phosphate + H(+)</text>
        <dbReference type="Rhea" id="RHEA:23372"/>
        <dbReference type="ChEBI" id="CHEBI:15378"/>
        <dbReference type="ChEBI" id="CHEBI:30616"/>
        <dbReference type="ChEBI" id="CHEBI:43474"/>
        <dbReference type="ChEBI" id="CHEBI:57972"/>
        <dbReference type="ChEBI" id="CHEBI:70757"/>
        <dbReference type="ChEBI" id="CHEBI:83898"/>
        <dbReference type="ChEBI" id="CHEBI:456216"/>
        <dbReference type="EC" id="6.3.2.8"/>
    </reaction>
</comment>
<evidence type="ECO:0000256" key="5">
    <source>
        <dbReference type="ARBA" id="ARBA00022598"/>
    </source>
</evidence>
<evidence type="ECO:0000259" key="16">
    <source>
        <dbReference type="Pfam" id="PF01225"/>
    </source>
</evidence>
<dbReference type="InterPro" id="IPR036615">
    <property type="entry name" value="Mur_ligase_C_dom_sf"/>
</dbReference>
<dbReference type="Pfam" id="PF01225">
    <property type="entry name" value="Mur_ligase"/>
    <property type="match status" value="1"/>
</dbReference>
<keyword evidence="12 14" id="KW-0961">Cell wall biogenesis/degradation</keyword>
<dbReference type="SUPFAM" id="SSF51984">
    <property type="entry name" value="MurCD N-terminal domain"/>
    <property type="match status" value="1"/>
</dbReference>
<dbReference type="GO" id="GO:0009252">
    <property type="term" value="P:peptidoglycan biosynthetic process"/>
    <property type="evidence" value="ECO:0007669"/>
    <property type="project" value="UniProtKB-UniRule"/>
</dbReference>
<keyword evidence="10 14" id="KW-0573">Peptidoglycan synthesis</keyword>
<comment type="similarity">
    <text evidence="14">Belongs to the MurCDEF family.</text>
</comment>
<dbReference type="Pfam" id="PF02875">
    <property type="entry name" value="Mur_ligase_C"/>
    <property type="match status" value="1"/>
</dbReference>
<evidence type="ECO:0000256" key="15">
    <source>
        <dbReference type="SAM" id="Phobius"/>
    </source>
</evidence>
<dbReference type="GO" id="GO:0008763">
    <property type="term" value="F:UDP-N-acetylmuramate-L-alanine ligase activity"/>
    <property type="evidence" value="ECO:0007669"/>
    <property type="project" value="UniProtKB-UniRule"/>
</dbReference>
<evidence type="ECO:0000256" key="12">
    <source>
        <dbReference type="ARBA" id="ARBA00023316"/>
    </source>
</evidence>
<evidence type="ECO:0000256" key="1">
    <source>
        <dbReference type="ARBA" id="ARBA00004496"/>
    </source>
</evidence>
<dbReference type="SUPFAM" id="SSF53623">
    <property type="entry name" value="MurD-like peptide ligases, catalytic domain"/>
    <property type="match status" value="1"/>
</dbReference>
<protein>
    <recommendedName>
        <fullName evidence="3 14">UDP-N-acetylmuramate--L-alanine ligase</fullName>
        <ecNumber evidence="3 14">6.3.2.8</ecNumber>
    </recommendedName>
    <alternativeName>
        <fullName evidence="14">UDP-N-acetylmuramoyl-L-alanine synthetase</fullName>
    </alternativeName>
</protein>
<accession>A0A1G2QGI8</accession>
<dbReference type="HAMAP" id="MF_00046">
    <property type="entry name" value="MurC"/>
    <property type="match status" value="1"/>
</dbReference>
<dbReference type="Proteomes" id="UP000176222">
    <property type="component" value="Unassembled WGS sequence"/>
</dbReference>
<dbReference type="EMBL" id="MHTH01000005">
    <property type="protein sequence ID" value="OHA59112.1"/>
    <property type="molecule type" value="Genomic_DNA"/>
</dbReference>
<keyword evidence="7 14" id="KW-0547">Nucleotide-binding</keyword>
<dbReference type="GO" id="GO:0008360">
    <property type="term" value="P:regulation of cell shape"/>
    <property type="evidence" value="ECO:0007669"/>
    <property type="project" value="UniProtKB-KW"/>
</dbReference>
<evidence type="ECO:0000256" key="7">
    <source>
        <dbReference type="ARBA" id="ARBA00022741"/>
    </source>
</evidence>
<dbReference type="InterPro" id="IPR004101">
    <property type="entry name" value="Mur_ligase_C"/>
</dbReference>
<dbReference type="Gene3D" id="3.90.190.20">
    <property type="entry name" value="Mur ligase, C-terminal domain"/>
    <property type="match status" value="1"/>
</dbReference>
<keyword evidence="9 14" id="KW-0133">Cell shape</keyword>
<keyword evidence="8 14" id="KW-0067">ATP-binding</keyword>
<keyword evidence="15" id="KW-1133">Transmembrane helix</keyword>
<keyword evidence="6 14" id="KW-0132">Cell division</keyword>
<evidence type="ECO:0000259" key="17">
    <source>
        <dbReference type="Pfam" id="PF02875"/>
    </source>
</evidence>
<feature type="domain" description="Mur ligase N-terminal catalytic" evidence="16">
    <location>
        <begin position="9"/>
        <end position="116"/>
    </location>
</feature>
<dbReference type="PANTHER" id="PTHR43445">
    <property type="entry name" value="UDP-N-ACETYLMURAMATE--L-ALANINE LIGASE-RELATED"/>
    <property type="match status" value="1"/>
</dbReference>
<comment type="function">
    <text evidence="14">Cell wall formation.</text>
</comment>
<proteinExistence type="inferred from homology"/>
<name>A0A1G2QGI8_9BACT</name>
<comment type="pathway">
    <text evidence="2 14">Cell wall biogenesis; peptidoglycan biosynthesis.</text>
</comment>
<organism evidence="19 20">
    <name type="scientific">Candidatus Vogelbacteria bacterium RIFOXYB1_FULL_42_16</name>
    <dbReference type="NCBI Taxonomy" id="1802436"/>
    <lineage>
        <taxon>Bacteria</taxon>
        <taxon>Candidatus Vogeliibacteriota</taxon>
    </lineage>
</organism>
<dbReference type="Pfam" id="PF08245">
    <property type="entry name" value="Mur_ligase_M"/>
    <property type="match status" value="1"/>
</dbReference>
<dbReference type="AlphaFoldDB" id="A0A1G2QGI8"/>
<gene>
    <name evidence="14" type="primary">murC</name>
    <name evidence="19" type="ORF">A2370_02920</name>
</gene>
<dbReference type="InterPro" id="IPR005758">
    <property type="entry name" value="UDP-N-AcMur_Ala_ligase_MurC"/>
</dbReference>
<sequence length="461" mass="50864">MDLNKIKSIYFIGIGGIGMSAIARMLLLDPPSQSFGEERRIMGSDRAKSVVTEELEKLGVKIFYQQVAKNISADIDLVIYTIAISEDNPELKKARELGIECRTYPEMLGLISADKYTIAVAGTHGKTTTTAMIAKVLIEAKLDPMVIVGSLLLPEGNPREISLGLPSGKATNFIAGQSDYFVVEACEYRRSFLNLNPKIGIITNIDSDHLDYYKDLADIQLAFSEFASRIPTDGFLICDISDPLLSPVINRTKAQIIDYCSLGGFTSKLELLVPGEHNIKNAQCALAVAQILNVEQNTAIEALKKFTGTWRRFEYKGQTKNDALVYDDYAHHPTEIRATIGGAREFMAKRNLMGKLIIAFQPHLYSRTKALMTDFAEALSLVDKVMVAKIYAARELFDPEVKEEKLVELINAKAGKNIASFFGDFVSIEQDLENESKVGDLVVVMGAGDINQVANSLVMKN</sequence>
<evidence type="ECO:0000256" key="14">
    <source>
        <dbReference type="HAMAP-Rule" id="MF_00046"/>
    </source>
</evidence>
<dbReference type="GO" id="GO:0005737">
    <property type="term" value="C:cytoplasm"/>
    <property type="evidence" value="ECO:0007669"/>
    <property type="project" value="UniProtKB-SubCell"/>
</dbReference>
<dbReference type="EC" id="6.3.2.8" evidence="3 14"/>
<dbReference type="InterPro" id="IPR036565">
    <property type="entry name" value="Mur-like_cat_sf"/>
</dbReference>